<dbReference type="Proteomes" id="UP000242287">
    <property type="component" value="Unassembled WGS sequence"/>
</dbReference>
<protein>
    <recommendedName>
        <fullName evidence="3">BTB domain-containing protein</fullName>
    </recommendedName>
</protein>
<dbReference type="OrthoDB" id="2665493at2759"/>
<name>A0A2A9NR75_9AGAR</name>
<dbReference type="EMBL" id="KZ302008">
    <property type="protein sequence ID" value="PFH50256.1"/>
    <property type="molecule type" value="Genomic_DNA"/>
</dbReference>
<sequence>MAATRHQTSTVREPQPFAPAPFNDLLDTDAVLRSSDSVDFLVKTCFLSFVSPRFAAMFDGIVKDGRPDLSVFPIEADSSILYPVLLLTYPQACTSRLELEDKLECYLSMIRLCREYSMRLVEDKVLQLLAKSTVIIDEPLRVLGKAVDKGWSNNIVQIAAKNTLYKPTSALHYVRELDSLTPADVFQLYTYHFECADAVRKKLREGPSFPAQPAVDAYLDMLIDAAQESIPLRGGLAIDMDFLQTARECIAAMIEEAVSEVSLEIPVTSQLFGS</sequence>
<evidence type="ECO:0000313" key="1">
    <source>
        <dbReference type="EMBL" id="PFH50256.1"/>
    </source>
</evidence>
<reference evidence="1 2" key="1">
    <citation type="submission" date="2014-02" db="EMBL/GenBank/DDBJ databases">
        <title>Transposable element dynamics among asymbiotic and ectomycorrhizal Amanita fungi.</title>
        <authorList>
            <consortium name="DOE Joint Genome Institute"/>
            <person name="Hess J."/>
            <person name="Skrede I."/>
            <person name="Wolfe B."/>
            <person name="LaButti K."/>
            <person name="Ohm R.A."/>
            <person name="Grigoriev I.V."/>
            <person name="Pringle A."/>
        </authorList>
    </citation>
    <scope>NUCLEOTIDE SEQUENCE [LARGE SCALE GENOMIC DNA]</scope>
    <source>
        <strain evidence="1 2">SKay4041</strain>
    </source>
</reference>
<proteinExistence type="predicted"/>
<organism evidence="1 2">
    <name type="scientific">Amanita thiersii Skay4041</name>
    <dbReference type="NCBI Taxonomy" id="703135"/>
    <lineage>
        <taxon>Eukaryota</taxon>
        <taxon>Fungi</taxon>
        <taxon>Dikarya</taxon>
        <taxon>Basidiomycota</taxon>
        <taxon>Agaricomycotina</taxon>
        <taxon>Agaricomycetes</taxon>
        <taxon>Agaricomycetidae</taxon>
        <taxon>Agaricales</taxon>
        <taxon>Pluteineae</taxon>
        <taxon>Amanitaceae</taxon>
        <taxon>Amanita</taxon>
    </lineage>
</organism>
<keyword evidence="2" id="KW-1185">Reference proteome</keyword>
<accession>A0A2A9NR75</accession>
<dbReference type="AlphaFoldDB" id="A0A2A9NR75"/>
<evidence type="ECO:0008006" key="3">
    <source>
        <dbReference type="Google" id="ProtNLM"/>
    </source>
</evidence>
<gene>
    <name evidence="1" type="ORF">AMATHDRAFT_48068</name>
</gene>
<evidence type="ECO:0000313" key="2">
    <source>
        <dbReference type="Proteomes" id="UP000242287"/>
    </source>
</evidence>